<keyword evidence="2" id="KW-1185">Reference proteome</keyword>
<gene>
    <name evidence="1" type="ORF">ACFSFW_16475</name>
</gene>
<evidence type="ECO:0000313" key="1">
    <source>
        <dbReference type="EMBL" id="MFD1780261.1"/>
    </source>
</evidence>
<protein>
    <submittedName>
        <fullName evidence="1">Uncharacterized protein</fullName>
    </submittedName>
</protein>
<dbReference type="RefSeq" id="WP_180271552.1">
    <property type="nucleotide sequence ID" value="NZ_JBHUEK010000025.1"/>
</dbReference>
<dbReference type="EMBL" id="JBHUEK010000025">
    <property type="protein sequence ID" value="MFD1780261.1"/>
    <property type="molecule type" value="Genomic_DNA"/>
</dbReference>
<evidence type="ECO:0000313" key="2">
    <source>
        <dbReference type="Proteomes" id="UP001597227"/>
    </source>
</evidence>
<sequence length="52" mass="6463">MPYYTFKEIWTPFSIVGVRFYKRLEDRIYFIRVKNGPRRPFLTRFSKTNARV</sequence>
<dbReference type="Proteomes" id="UP001597227">
    <property type="component" value="Unassembled WGS sequence"/>
</dbReference>
<accession>A0ABW4MRG7</accession>
<organism evidence="1 2">
    <name type="scientific">Fredinandcohnia salidurans</name>
    <dbReference type="NCBI Taxonomy" id="2595041"/>
    <lineage>
        <taxon>Bacteria</taxon>
        <taxon>Bacillati</taxon>
        <taxon>Bacillota</taxon>
        <taxon>Bacilli</taxon>
        <taxon>Bacillales</taxon>
        <taxon>Bacillaceae</taxon>
        <taxon>Fredinandcohnia</taxon>
    </lineage>
</organism>
<comment type="caution">
    <text evidence="1">The sequence shown here is derived from an EMBL/GenBank/DDBJ whole genome shotgun (WGS) entry which is preliminary data.</text>
</comment>
<proteinExistence type="predicted"/>
<name>A0ABW4MRG7_9BACI</name>
<reference evidence="2" key="1">
    <citation type="journal article" date="2019" name="Int. J. Syst. Evol. Microbiol.">
        <title>The Global Catalogue of Microorganisms (GCM) 10K type strain sequencing project: providing services to taxonomists for standard genome sequencing and annotation.</title>
        <authorList>
            <consortium name="The Broad Institute Genomics Platform"/>
            <consortium name="The Broad Institute Genome Sequencing Center for Infectious Disease"/>
            <person name="Wu L."/>
            <person name="Ma J."/>
        </authorList>
    </citation>
    <scope>NUCLEOTIDE SEQUENCE [LARGE SCALE GENOMIC DNA]</scope>
    <source>
        <strain evidence="2">CCUG 15531</strain>
    </source>
</reference>